<dbReference type="SMART" id="SM00355">
    <property type="entry name" value="ZnF_C2H2"/>
    <property type="match status" value="3"/>
</dbReference>
<sequence length="1105" mass="118917">MGSTFTFSPAAQDLGVRRSHTPGFPAQRLSVSVPDASAVNIHSAPASPVNGQLRTPLSGSNMGLSYYQPNEYGGDPFFGAQFTHARPGSPSFLDEHMAAKLAQSADGPSYPPTPARTESISVHNVSPRSPSRGAVAQLADCSLPDSVSPEQLQTPVRSFQAVDPAELASKGIVDHTARDGGLVPAPLNVGPRSPRVTVSVWEHDGQAGDVTAAVRPAGDCGVLVPGGFISPVPNSGFVVGVPEPKVSLQGDAEAPRVGLDPESRPADEVPSIRDMAAQREVDERNQEVSDWLVQYLDDPSLSSASSFSPPEETSAQVIHELEQSRPDHEDGIPLGDQTENRLIAGQTYYNEAGGGFLSQVDRGIIAADAKWDDAPMLPHIIADSSSMSQPQTSQAAIEKYEGLCRDNDSILSRSATWGTRRRSSPSVLDLDIDNSQSGSFLKKLAARGREKTKTGSLLKDLRGLVNRPSAASIRKRSRSRSGGPAAEDDMSPPPPPPPPPLPAGEQQISLGRLSPRSPTWRRRRQKPTPSINTALASVAHSIVNIGTPLPQSASLCVTPPMPSPRTSRSSTFGMRSSLRGGRSDVGGPQLTPARVDSHNSLADLWRRSAGPLVTPLSKTSHFGGSVGIDDDDDDDDDDDELLYEDGRMANSSFMDSMPPTYEGFQQHILAFYPQLGEHHGYLVDRIAHQQVARYKNLLGARVKHLNYGTSCPNGSLCASIGGSSGVPATGNGIDGGGPVDGAIGPDSFPPDIPLPPAARLPAEFECQLCFQRKRFQKPSDWTKHVHEDIQPFTCTWDKCRDPKVFKRKADWVRHENEGHRHLEWWTCDVEDCRHTCYRRDNFLQHLVREHKFPEPKVKTKAAIKRSGGQDSTWQAVEKCHVETSARPQDEPCRFCGKSLPTWKKLTVHLAKHMEHISLAVLRLAAARSQELTADDVISPVPDPGSRPASVFCGSNGSSGNSMPTHQPQLQPSFTPAGGYPSDQQSSFGYGFMEQAEGGGVQTPSSPLLFTPHLNQGYAAAASTMPTLLGSPPVMYKASPLGEPQMGYEPVMMPRSAYKTGVSMSCWEAPAQAASGFSGNGRLTSPSFPRAHYEGGSEAKRGWGYL</sequence>
<protein>
    <submittedName>
        <fullName evidence="3">C2H2 finger domain-containing protein</fullName>
    </submittedName>
</protein>
<name>A0A8H4VAI5_9HYPO</name>
<evidence type="ECO:0000256" key="1">
    <source>
        <dbReference type="SAM" id="MobiDB-lite"/>
    </source>
</evidence>
<feature type="region of interest" description="Disordered" evidence="1">
    <location>
        <begin position="616"/>
        <end position="638"/>
    </location>
</feature>
<dbReference type="OrthoDB" id="5315052at2759"/>
<comment type="caution">
    <text evidence="3">The sequence shown here is derived from an EMBL/GenBank/DDBJ whole genome shotgun (WGS) entry which is preliminary data.</text>
</comment>
<dbReference type="EMBL" id="JAACLJ010000009">
    <property type="protein sequence ID" value="KAF4581026.1"/>
    <property type="molecule type" value="Genomic_DNA"/>
</dbReference>
<dbReference type="PANTHER" id="PTHR35391:SF3">
    <property type="entry name" value="FINGER DOMAIN PROTEIN, PUTATIVE (AFU_ORTHOLOGUE AFUA_8G04300)-RELATED"/>
    <property type="match status" value="1"/>
</dbReference>
<keyword evidence="4" id="KW-1185">Reference proteome</keyword>
<dbReference type="InterPro" id="IPR058925">
    <property type="entry name" value="zf-C2H2_AcuF"/>
</dbReference>
<dbReference type="AlphaFoldDB" id="A0A8H4VAI5"/>
<proteinExistence type="predicted"/>
<feature type="region of interest" description="Disordered" evidence="1">
    <location>
        <begin position="554"/>
        <end position="593"/>
    </location>
</feature>
<evidence type="ECO:0000259" key="2">
    <source>
        <dbReference type="PROSITE" id="PS00028"/>
    </source>
</evidence>
<dbReference type="Pfam" id="PF26082">
    <property type="entry name" value="zf-C2H2_AcuF"/>
    <property type="match status" value="1"/>
</dbReference>
<dbReference type="PANTHER" id="PTHR35391">
    <property type="entry name" value="C2H2-TYPE DOMAIN-CONTAINING PROTEIN-RELATED"/>
    <property type="match status" value="1"/>
</dbReference>
<feature type="region of interest" description="Disordered" evidence="1">
    <location>
        <begin position="1"/>
        <end position="28"/>
    </location>
</feature>
<reference evidence="3 4" key="1">
    <citation type="journal article" date="2020" name="G3 (Bethesda)">
        <title>Genetic Underpinnings of Host Manipulation by Ophiocordyceps as Revealed by Comparative Transcriptomics.</title>
        <authorList>
            <person name="Will I."/>
            <person name="Das B."/>
            <person name="Trinh T."/>
            <person name="Brachmann A."/>
            <person name="Ohm R.A."/>
            <person name="de Bekker C."/>
        </authorList>
    </citation>
    <scope>NUCLEOTIDE SEQUENCE [LARGE SCALE GENOMIC DNA]</scope>
    <source>
        <strain evidence="3 4">EC05</strain>
    </source>
</reference>
<dbReference type="PROSITE" id="PS00028">
    <property type="entry name" value="ZINC_FINGER_C2H2_1"/>
    <property type="match status" value="2"/>
</dbReference>
<feature type="compositionally biased region" description="Pro residues" evidence="1">
    <location>
        <begin position="491"/>
        <end position="502"/>
    </location>
</feature>
<feature type="region of interest" description="Disordered" evidence="1">
    <location>
        <begin position="935"/>
        <end position="979"/>
    </location>
</feature>
<feature type="compositionally biased region" description="Polar residues" evidence="1">
    <location>
        <begin position="952"/>
        <end position="973"/>
    </location>
</feature>
<feature type="region of interest" description="Disordered" evidence="1">
    <location>
        <begin position="102"/>
        <end position="135"/>
    </location>
</feature>
<dbReference type="InterPro" id="IPR013087">
    <property type="entry name" value="Znf_C2H2_type"/>
</dbReference>
<evidence type="ECO:0000313" key="3">
    <source>
        <dbReference type="EMBL" id="KAF4581026.1"/>
    </source>
</evidence>
<feature type="compositionally biased region" description="Polar residues" evidence="1">
    <location>
        <begin position="116"/>
        <end position="129"/>
    </location>
</feature>
<feature type="compositionally biased region" description="Acidic residues" evidence="1">
    <location>
        <begin position="628"/>
        <end position="638"/>
    </location>
</feature>
<feature type="domain" description="C2H2-type" evidence="2">
    <location>
        <begin position="827"/>
        <end position="850"/>
    </location>
</feature>
<accession>A0A8H4VAI5</accession>
<feature type="region of interest" description="Disordered" evidence="1">
    <location>
        <begin position="461"/>
        <end position="533"/>
    </location>
</feature>
<evidence type="ECO:0000313" key="4">
    <source>
        <dbReference type="Proteomes" id="UP000562929"/>
    </source>
</evidence>
<feature type="domain" description="C2H2-type" evidence="2">
    <location>
        <begin position="892"/>
        <end position="912"/>
    </location>
</feature>
<organism evidence="3 4">
    <name type="scientific">Ophiocordyceps camponoti-floridani</name>
    <dbReference type="NCBI Taxonomy" id="2030778"/>
    <lineage>
        <taxon>Eukaryota</taxon>
        <taxon>Fungi</taxon>
        <taxon>Dikarya</taxon>
        <taxon>Ascomycota</taxon>
        <taxon>Pezizomycotina</taxon>
        <taxon>Sordariomycetes</taxon>
        <taxon>Hypocreomycetidae</taxon>
        <taxon>Hypocreales</taxon>
        <taxon>Ophiocordycipitaceae</taxon>
        <taxon>Ophiocordyceps</taxon>
    </lineage>
</organism>
<gene>
    <name evidence="3" type="ORF">GQ602_007163</name>
</gene>
<dbReference type="Proteomes" id="UP000562929">
    <property type="component" value="Unassembled WGS sequence"/>
</dbReference>